<feature type="compositionally biased region" description="Polar residues" evidence="1">
    <location>
        <begin position="96"/>
        <end position="106"/>
    </location>
</feature>
<evidence type="ECO:0000256" key="1">
    <source>
        <dbReference type="SAM" id="MobiDB-lite"/>
    </source>
</evidence>
<name>A0A9W8HHL8_9FUNG</name>
<feature type="region of interest" description="Disordered" evidence="1">
    <location>
        <begin position="75"/>
        <end position="110"/>
    </location>
</feature>
<keyword evidence="2" id="KW-0732">Signal</keyword>
<gene>
    <name evidence="3" type="ORF">H4R18_000654</name>
</gene>
<feature type="signal peptide" evidence="2">
    <location>
        <begin position="1"/>
        <end position="17"/>
    </location>
</feature>
<feature type="compositionally biased region" description="Low complexity" evidence="1">
    <location>
        <begin position="75"/>
        <end position="87"/>
    </location>
</feature>
<dbReference type="AlphaFoldDB" id="A0A9W8HHL8"/>
<sequence>MIRAGAALALLAATASAQSCTNGEKKCNDNASALLECVSGTWSTNLCNSDMYCMTMNPEMIHCMLKPDGGIDVTDGTGSMTMTMSEGSSDEKPPKSSHTTTDTHSGAQGGITGRGAMAAVGALAAVGLAALF</sequence>
<dbReference type="PROSITE" id="PS51257">
    <property type="entry name" value="PROKAR_LIPOPROTEIN"/>
    <property type="match status" value="1"/>
</dbReference>
<comment type="caution">
    <text evidence="3">The sequence shown here is derived from an EMBL/GenBank/DDBJ whole genome shotgun (WGS) entry which is preliminary data.</text>
</comment>
<evidence type="ECO:0008006" key="5">
    <source>
        <dbReference type="Google" id="ProtNLM"/>
    </source>
</evidence>
<dbReference type="OrthoDB" id="5595522at2759"/>
<evidence type="ECO:0000313" key="3">
    <source>
        <dbReference type="EMBL" id="KAJ2785203.1"/>
    </source>
</evidence>
<dbReference type="EMBL" id="JANBUL010000014">
    <property type="protein sequence ID" value="KAJ2785203.1"/>
    <property type="molecule type" value="Genomic_DNA"/>
</dbReference>
<protein>
    <recommendedName>
        <fullName evidence="5">Extracellular membrane protein CFEM domain-containing protein</fullName>
    </recommendedName>
</protein>
<proteinExistence type="predicted"/>
<evidence type="ECO:0000313" key="4">
    <source>
        <dbReference type="Proteomes" id="UP001140217"/>
    </source>
</evidence>
<feature type="chain" id="PRO_5040947751" description="Extracellular membrane protein CFEM domain-containing protein" evidence="2">
    <location>
        <begin position="18"/>
        <end position="132"/>
    </location>
</feature>
<dbReference type="Proteomes" id="UP001140217">
    <property type="component" value="Unassembled WGS sequence"/>
</dbReference>
<accession>A0A9W8HHL8</accession>
<keyword evidence="4" id="KW-1185">Reference proteome</keyword>
<evidence type="ECO:0000256" key="2">
    <source>
        <dbReference type="SAM" id="SignalP"/>
    </source>
</evidence>
<reference evidence="3" key="1">
    <citation type="submission" date="2022-07" db="EMBL/GenBank/DDBJ databases">
        <title>Phylogenomic reconstructions and comparative analyses of Kickxellomycotina fungi.</title>
        <authorList>
            <person name="Reynolds N.K."/>
            <person name="Stajich J.E."/>
            <person name="Barry K."/>
            <person name="Grigoriev I.V."/>
            <person name="Crous P."/>
            <person name="Smith M.E."/>
        </authorList>
    </citation>
    <scope>NUCLEOTIDE SEQUENCE</scope>
    <source>
        <strain evidence="3">NBRC 105414</strain>
    </source>
</reference>
<organism evidence="3 4">
    <name type="scientific">Coemansia javaensis</name>
    <dbReference type="NCBI Taxonomy" id="2761396"/>
    <lineage>
        <taxon>Eukaryota</taxon>
        <taxon>Fungi</taxon>
        <taxon>Fungi incertae sedis</taxon>
        <taxon>Zoopagomycota</taxon>
        <taxon>Kickxellomycotina</taxon>
        <taxon>Kickxellomycetes</taxon>
        <taxon>Kickxellales</taxon>
        <taxon>Kickxellaceae</taxon>
        <taxon>Coemansia</taxon>
    </lineage>
</organism>